<keyword evidence="2" id="KW-0812">Transmembrane</keyword>
<feature type="region of interest" description="Disordered" evidence="1">
    <location>
        <begin position="120"/>
        <end position="143"/>
    </location>
</feature>
<feature type="transmembrane region" description="Helical" evidence="2">
    <location>
        <begin position="60"/>
        <end position="86"/>
    </location>
</feature>
<sequence length="143" mass="15381">MEQGRVDQFRADVSRLKIRTGDARRDGVLQVVGIVLMAGGIIADLLVYESSRNLSDPRDIQSQIVLAIGLLGVTGVGGAVFLYASLARFLRFWLLRQVYESQSQVDQVVAAFQPRVHAAASTEPSPHLPPPELEPSSNAAAAG</sequence>
<dbReference type="InParanoid" id="E3JBE9"/>
<evidence type="ECO:0000313" key="3">
    <source>
        <dbReference type="EMBL" id="ADP79821.1"/>
    </source>
</evidence>
<dbReference type="AlphaFoldDB" id="E3JBE9"/>
<reference evidence="3 4" key="1">
    <citation type="submission" date="2010-10" db="EMBL/GenBank/DDBJ databases">
        <title>Complete sequence of Frankia sp. EuI1c.</title>
        <authorList>
            <consortium name="US DOE Joint Genome Institute"/>
            <person name="Lucas S."/>
            <person name="Copeland A."/>
            <person name="Lapidus A."/>
            <person name="Cheng J.-F."/>
            <person name="Bruce D."/>
            <person name="Goodwin L."/>
            <person name="Pitluck S."/>
            <person name="Chertkov O."/>
            <person name="Detter J.C."/>
            <person name="Han C."/>
            <person name="Tapia R."/>
            <person name="Land M."/>
            <person name="Hauser L."/>
            <person name="Jeffries C."/>
            <person name="Kyrpides N."/>
            <person name="Ivanova N."/>
            <person name="Mikhailova N."/>
            <person name="Beauchemin N."/>
            <person name="Sen A."/>
            <person name="Sur S.A."/>
            <person name="Gtari M."/>
            <person name="Wall L."/>
            <person name="Tisa L."/>
            <person name="Woyke T."/>
        </authorList>
    </citation>
    <scope>NUCLEOTIDE SEQUENCE [LARGE SCALE GENOMIC DNA]</scope>
    <source>
        <strain evidence="4">DSM 45817 / CECT 9037 / EuI1c</strain>
    </source>
</reference>
<gene>
    <name evidence="3" type="ordered locus">FraEuI1c_1765</name>
</gene>
<dbReference type="Proteomes" id="UP000002484">
    <property type="component" value="Chromosome"/>
</dbReference>
<name>E3JBE9_PSEI1</name>
<keyword evidence="2" id="KW-1133">Transmembrane helix</keyword>
<feature type="transmembrane region" description="Helical" evidence="2">
    <location>
        <begin position="27"/>
        <end position="48"/>
    </location>
</feature>
<organism evidence="3 4">
    <name type="scientific">Pseudofrankia inefficax (strain DSM 45817 / CECT 9037 / DDB 130130 / EuI1c)</name>
    <name type="common">Frankia inefficax</name>
    <dbReference type="NCBI Taxonomy" id="298654"/>
    <lineage>
        <taxon>Bacteria</taxon>
        <taxon>Bacillati</taxon>
        <taxon>Actinomycetota</taxon>
        <taxon>Actinomycetes</taxon>
        <taxon>Frankiales</taxon>
        <taxon>Frankiaceae</taxon>
        <taxon>Pseudofrankia</taxon>
    </lineage>
</organism>
<protein>
    <submittedName>
        <fullName evidence="3">Uncharacterized protein</fullName>
    </submittedName>
</protein>
<dbReference type="KEGG" id="fri:FraEuI1c_1765"/>
<dbReference type="HOGENOM" id="CLU_150564_0_0_11"/>
<evidence type="ECO:0000313" key="4">
    <source>
        <dbReference type="Proteomes" id="UP000002484"/>
    </source>
</evidence>
<accession>E3JBE9</accession>
<keyword evidence="2" id="KW-0472">Membrane</keyword>
<evidence type="ECO:0000256" key="2">
    <source>
        <dbReference type="SAM" id="Phobius"/>
    </source>
</evidence>
<dbReference type="STRING" id="298654.FraEuI1c_1765"/>
<dbReference type="EMBL" id="CP002299">
    <property type="protein sequence ID" value="ADP79821.1"/>
    <property type="molecule type" value="Genomic_DNA"/>
</dbReference>
<proteinExistence type="predicted"/>
<evidence type="ECO:0000256" key="1">
    <source>
        <dbReference type="SAM" id="MobiDB-lite"/>
    </source>
</evidence>
<keyword evidence="4" id="KW-1185">Reference proteome</keyword>